<dbReference type="PANTHER" id="PTHR10412">
    <property type="entry name" value="MANNOSYL-OLIGOSACCHARIDE GLUCOSIDASE"/>
    <property type="match status" value="1"/>
</dbReference>
<evidence type="ECO:0000256" key="2">
    <source>
        <dbReference type="ARBA" id="ARBA00010833"/>
    </source>
</evidence>
<accession>A0A8R2A8A9</accession>
<dbReference type="GeneID" id="100159015"/>
<protein>
    <recommendedName>
        <fullName evidence="11 12">Mannosyl-oligosaccharide glucosidase</fullName>
        <ecNumber evidence="11 12">3.2.1.106</ecNumber>
    </recommendedName>
</protein>
<dbReference type="SUPFAM" id="SSF48208">
    <property type="entry name" value="Six-hairpin glycosidases"/>
    <property type="match status" value="1"/>
</dbReference>
<evidence type="ECO:0000256" key="1">
    <source>
        <dbReference type="ARBA" id="ARBA00004648"/>
    </source>
</evidence>
<dbReference type="Gene3D" id="2.70.98.110">
    <property type="entry name" value="Glycosyl hydrolase family 63, N-terminal domain"/>
    <property type="match status" value="1"/>
</dbReference>
<dbReference type="InterPro" id="IPR012341">
    <property type="entry name" value="6hp_glycosidase-like_sf"/>
</dbReference>
<dbReference type="GO" id="GO:0009311">
    <property type="term" value="P:oligosaccharide metabolic process"/>
    <property type="evidence" value="ECO:0007669"/>
    <property type="project" value="UniProtKB-UniRule"/>
</dbReference>
<reference evidence="15" key="2">
    <citation type="submission" date="2022-06" db="UniProtKB">
        <authorList>
            <consortium name="EnsemblMetazoa"/>
        </authorList>
    </citation>
    <scope>IDENTIFICATION</scope>
</reference>
<comment type="subcellular location">
    <subcellularLocation>
        <location evidence="1 12">Endoplasmic reticulum membrane</location>
        <topology evidence="1 12">Single-pass type II membrane protein</topology>
    </subcellularLocation>
</comment>
<keyword evidence="5 12" id="KW-0256">Endoplasmic reticulum</keyword>
<proteinExistence type="inferred from homology"/>
<keyword evidence="8 12" id="KW-0472">Membrane</keyword>
<organism evidence="15 16">
    <name type="scientific">Acyrthosiphon pisum</name>
    <name type="common">Pea aphid</name>
    <dbReference type="NCBI Taxonomy" id="7029"/>
    <lineage>
        <taxon>Eukaryota</taxon>
        <taxon>Metazoa</taxon>
        <taxon>Ecdysozoa</taxon>
        <taxon>Arthropoda</taxon>
        <taxon>Hexapoda</taxon>
        <taxon>Insecta</taxon>
        <taxon>Pterygota</taxon>
        <taxon>Neoptera</taxon>
        <taxon>Paraneoptera</taxon>
        <taxon>Hemiptera</taxon>
        <taxon>Sternorrhyncha</taxon>
        <taxon>Aphidomorpha</taxon>
        <taxon>Aphidoidea</taxon>
        <taxon>Aphididae</taxon>
        <taxon>Macrosiphini</taxon>
        <taxon>Acyrthosiphon</taxon>
    </lineage>
</organism>
<dbReference type="EC" id="3.2.1.106" evidence="11 12"/>
<evidence type="ECO:0000256" key="4">
    <source>
        <dbReference type="ARBA" id="ARBA00022801"/>
    </source>
</evidence>
<keyword evidence="6" id="KW-0735">Signal-anchor</keyword>
<dbReference type="GO" id="GO:0004573">
    <property type="term" value="F:Glc3Man9GlcNAc2 oligosaccharide glucosidase activity"/>
    <property type="evidence" value="ECO:0007669"/>
    <property type="project" value="UniProtKB-UniRule"/>
</dbReference>
<comment type="similarity">
    <text evidence="2 12">Belongs to the glycosyl hydrolase 63 family.</text>
</comment>
<dbReference type="Pfam" id="PF03200">
    <property type="entry name" value="Glyco_hydro_63"/>
    <property type="match status" value="2"/>
</dbReference>
<evidence type="ECO:0000256" key="12">
    <source>
        <dbReference type="RuleBase" id="RU368089"/>
    </source>
</evidence>
<comment type="function">
    <text evidence="12">Cleaves the distal alpha 1,2-linked glucose residue from the Glc(3)Man(9)GlcNAc(2) oligosaccharide precursor.</text>
</comment>
<feature type="domain" description="Glycosyl hydrolase family 63 N-terminal" evidence="14">
    <location>
        <begin position="106"/>
        <end position="289"/>
    </location>
</feature>
<dbReference type="KEGG" id="api:100159015"/>
<feature type="domain" description="Glycosyl hydrolase family 63 C-terminal" evidence="13">
    <location>
        <begin position="409"/>
        <end position="694"/>
    </location>
</feature>
<keyword evidence="10 12" id="KW-0326">Glycosidase</keyword>
<comment type="catalytic activity">
    <reaction evidence="12">
        <text>N(4)-(alpha-D-Glc-(1-&gt;2)-alpha-D-Glc-(1-&gt;3)-alpha-D-Glc-(1-&gt;3)-alpha-D-Man-(1-&gt;2)-alpha-D-Man-(1-&gt;2)-alpha-D-Man-(1-&gt;3)-[alpha-D-Man-(1-&gt;2)-alpha-D-Man-(1-&gt;3)-[alpha-D-Man-(1-&gt;2)-alpha-D-Man-(1-&gt;6)]-alpha-D-Man-(1-&gt;6)]-beta-D-Man-(1-&gt;4)-beta-D-GlcNAc-(1-&gt;4)-beta-D-GlcNAc)-L-asparaginyl-[protein] + H2O = N(4)-(alpha-D-Glc-(1-&gt;3)-alpha-D-Glc-(1-&gt;3)-alpha-D-Man-(1-&gt;2)-alpha-D-Man-(1-&gt;2)-alpha-D-Man-(1-&gt;3)-[alpha-D-Man-(1-&gt;2)-alpha-D-Man-(1-&gt;3)-[alpha-D-Man-(1-&gt;2)-alpha-D-Man-(1-&gt;6)]-alpha-D-Man-(1-&gt;6)]-beta-D-Man-(1-&gt;4)-beta-D-GlcNAc-(1-&gt;4)-beta-D-GlcNAc)-L-asparaginyl-[protein] + beta-D-glucose</text>
        <dbReference type="Rhea" id="RHEA:55988"/>
        <dbReference type="Rhea" id="RHEA-COMP:12806"/>
        <dbReference type="Rhea" id="RHEA-COMP:14355"/>
        <dbReference type="ChEBI" id="CHEBI:15377"/>
        <dbReference type="ChEBI" id="CHEBI:15903"/>
        <dbReference type="ChEBI" id="CHEBI:59082"/>
        <dbReference type="ChEBI" id="CHEBI:132537"/>
        <dbReference type="EC" id="3.2.1.106"/>
    </reaction>
</comment>
<dbReference type="OrthoDB" id="410058at2759"/>
<evidence type="ECO:0000313" key="16">
    <source>
        <dbReference type="Proteomes" id="UP000007819"/>
    </source>
</evidence>
<dbReference type="Proteomes" id="UP000007819">
    <property type="component" value="Chromosome X"/>
</dbReference>
<evidence type="ECO:0000256" key="9">
    <source>
        <dbReference type="ARBA" id="ARBA00023180"/>
    </source>
</evidence>
<keyword evidence="3 12" id="KW-0812">Transmembrane</keyword>
<reference evidence="16" key="1">
    <citation type="submission" date="2010-06" db="EMBL/GenBank/DDBJ databases">
        <authorList>
            <person name="Jiang H."/>
            <person name="Abraham K."/>
            <person name="Ali S."/>
            <person name="Alsbrooks S.L."/>
            <person name="Anim B.N."/>
            <person name="Anosike U.S."/>
            <person name="Attaway T."/>
            <person name="Bandaranaike D.P."/>
            <person name="Battles P.K."/>
            <person name="Bell S.N."/>
            <person name="Bell A.V."/>
            <person name="Beltran B."/>
            <person name="Bickham C."/>
            <person name="Bustamante Y."/>
            <person name="Caleb T."/>
            <person name="Canada A."/>
            <person name="Cardenas V."/>
            <person name="Carter K."/>
            <person name="Chacko J."/>
            <person name="Chandrabose M.N."/>
            <person name="Chavez D."/>
            <person name="Chavez A."/>
            <person name="Chen L."/>
            <person name="Chu H.-S."/>
            <person name="Claassen K.J."/>
            <person name="Cockrell R."/>
            <person name="Collins M."/>
            <person name="Cooper J.A."/>
            <person name="Cree A."/>
            <person name="Curry S.M."/>
            <person name="Da Y."/>
            <person name="Dao M.D."/>
            <person name="Das B."/>
            <person name="Davila M.-L."/>
            <person name="Davy-Carroll L."/>
            <person name="Denson S."/>
            <person name="Dinh H."/>
            <person name="Ebong V.E."/>
            <person name="Edwards J.R."/>
            <person name="Egan A."/>
            <person name="El-Daye J."/>
            <person name="Escobedo L."/>
            <person name="Fernandez S."/>
            <person name="Fernando P.R."/>
            <person name="Flagg N."/>
            <person name="Forbes L.D."/>
            <person name="Fowler R.G."/>
            <person name="Fu Q."/>
            <person name="Gabisi R.A."/>
            <person name="Ganer J."/>
            <person name="Garbino Pronczuk A."/>
            <person name="Garcia R.M."/>
            <person name="Garner T."/>
            <person name="Garrett T.E."/>
            <person name="Gonzalez D.A."/>
            <person name="Hamid H."/>
            <person name="Hawkins E.S."/>
            <person name="Hirani K."/>
            <person name="Hogues M.E."/>
            <person name="Hollins B."/>
            <person name="Hsiao C.-H."/>
            <person name="Jabil R."/>
            <person name="James M.L."/>
            <person name="Jhangiani S.N."/>
            <person name="Johnson B."/>
            <person name="Johnson Q."/>
            <person name="Joshi V."/>
            <person name="Kalu J.B."/>
            <person name="Kam C."/>
            <person name="Kashfia A."/>
            <person name="Keebler J."/>
            <person name="Kisamo H."/>
            <person name="Kovar C.L."/>
            <person name="Lago L.A."/>
            <person name="Lai C.-Y."/>
            <person name="Laidlaw J."/>
            <person name="Lara F."/>
            <person name="Le T.-K."/>
            <person name="Lee S.L."/>
            <person name="Legall F.H."/>
            <person name="Lemon S.J."/>
            <person name="Lewis L.R."/>
            <person name="Li B."/>
            <person name="Liu Y."/>
            <person name="Liu Y.-S."/>
            <person name="Lopez J."/>
            <person name="Lozado R.J."/>
            <person name="Lu J."/>
            <person name="Madu R.C."/>
            <person name="Maheshwari M."/>
            <person name="Maheshwari R."/>
            <person name="Malloy K."/>
            <person name="Martinez E."/>
            <person name="Mathew T."/>
            <person name="Mercado I.C."/>
            <person name="Mercado C."/>
            <person name="Meyer B."/>
            <person name="Montgomery K."/>
            <person name="Morgan M.B."/>
            <person name="Munidasa M."/>
            <person name="Nazareth L.V."/>
            <person name="Nelson J."/>
            <person name="Ng B.M."/>
            <person name="Nguyen N.B."/>
            <person name="Nguyen P.Q."/>
            <person name="Nguyen T."/>
            <person name="Obregon M."/>
            <person name="Okwuonu G.O."/>
            <person name="Onwere C.G."/>
            <person name="Orozco G."/>
            <person name="Parra A."/>
            <person name="Patel S."/>
            <person name="Patil S."/>
            <person name="Perez A."/>
            <person name="Perez Y."/>
            <person name="Pham C."/>
            <person name="Primus E.L."/>
            <person name="Pu L.-L."/>
            <person name="Puazo M."/>
            <person name="Qin X."/>
            <person name="Quiroz J.B."/>
            <person name="Reese J."/>
            <person name="Richards S."/>
            <person name="Rives C.M."/>
            <person name="Robberts R."/>
            <person name="Ruiz S.J."/>
            <person name="Ruiz M.J."/>
            <person name="Santibanez J."/>
            <person name="Schneider B.W."/>
            <person name="Sisson I."/>
            <person name="Smith M."/>
            <person name="Sodergren E."/>
            <person name="Song X.-Z."/>
            <person name="Song B.B."/>
            <person name="Summersgill H."/>
            <person name="Thelus R."/>
            <person name="Thornton R.D."/>
            <person name="Trejos Z.Y."/>
            <person name="Usmani K."/>
            <person name="Vattathil S."/>
            <person name="Villasana D."/>
            <person name="Walker D.L."/>
            <person name="Wang S."/>
            <person name="Wang K."/>
            <person name="White C.S."/>
            <person name="Williams A.C."/>
            <person name="Williamson J."/>
            <person name="Wilson K."/>
            <person name="Woghiren I.O."/>
            <person name="Woodworth J.R."/>
            <person name="Worley K.C."/>
            <person name="Wright R.A."/>
            <person name="Wu W."/>
            <person name="Young L."/>
            <person name="Zhang L."/>
            <person name="Zhang J."/>
            <person name="Zhu Y."/>
            <person name="Muzny D.M."/>
            <person name="Weinstock G."/>
            <person name="Gibbs R.A."/>
        </authorList>
    </citation>
    <scope>NUCLEOTIDE SEQUENCE [LARGE SCALE GENOMIC DNA]</scope>
    <source>
        <strain evidence="16">LSR1</strain>
    </source>
</reference>
<dbReference type="InterPro" id="IPR004888">
    <property type="entry name" value="Glycoside_hydrolase_63"/>
</dbReference>
<dbReference type="Pfam" id="PF16923">
    <property type="entry name" value="Glyco_hydro_63N"/>
    <property type="match status" value="1"/>
</dbReference>
<sequence>MDMGVAVKKKTSSPTPTVRFSPTTAIIDRQGILKTEGRRQPKAQSESNRDNIYEDKFTLSRTWILSTIVLLCGIVALTYRGYLDTRAVNYPYEGPKVIQKNSDLTLWGTYRPGAYFGLRTKEALGKGSVAAGLMWYSQHSLMRTGSIDSSIRHMCDNAHENLVYGYVEHDTVNYGHQVINDGKENGFKLQTIFLRPNNNGKTDTSNTDWTTRIIYETNNSASSVSLVWYVYIDPGEDEQLLNNEEYSLGILKGVDGILGTPLVTIMGSTPSLSDFKMSIIPIPPNNTNNFSTPALHINTSISSSWCPNAAMLKQCLAKSMAIRRQPVKEPGISSQIMLVDEKYSIHDNSHQTSNLLKNFVALQVTITPNSKKDITSKFRSYSLDVAYTQKNKYTNKALFKDVSPLLVSDKFSSVHTEYSNRFQQKFQNTFPIKMKDNTADKSLLLDFAKVTFSNMAGSLGYFYGSSLVRDDDDENNLSNGGVSEIDIVDAVKYWRAGLLTAVPSRSQFPRGFLWDDGFHGLMLGRWSVDLQLQILGHWMDLLNHQGWIPREQILGSEARSRVPEEFVVQSSRAANPPTLLLTVDLLLRQIKQRRQAKDDATTNKEKLNFDEVDSTLKKLYPRLKAWYTWFNRTQKAVNNYTKHSTNPNEFHLDKRFIGYRWRGRDAITNKELNPKTLTSGMDDYPRSSHPVNDDGTSNIDSILNRANDFDFDASERHVDLHCWMAHGARIMNNLFNYLQPTGITNFKNKYSIHFWMLVESLDRLHWAQGNNDTSQTSTSKIPMYADYGIHTDDVRLEKLKGMQDSVRVVGRKSSPKWRFVDSHVGYNALFPMFFRLVKNSQRLNAILDLIEGTNNDSTGNHSLLTKRCGLRSLSKSSPLYKVRNTMHDPPYWRGSVWINMQYLACSSLYYYANLPEETESTYANNDEYENLEPIRYLDVKTKQRCARLYDKIRNDVIQCVYKEWKRTGYVWEQYDDEPVSDSILGLIHKGKGTRPFTGWSANVVLLMAEIY</sequence>
<name>A0A8R2A8A9_ACYPI</name>
<evidence type="ECO:0000256" key="10">
    <source>
        <dbReference type="ARBA" id="ARBA00023295"/>
    </source>
</evidence>
<dbReference type="GO" id="GO:0006487">
    <property type="term" value="P:protein N-linked glycosylation"/>
    <property type="evidence" value="ECO:0007669"/>
    <property type="project" value="UniProtKB-UniRule"/>
</dbReference>
<dbReference type="GO" id="GO:0005789">
    <property type="term" value="C:endoplasmic reticulum membrane"/>
    <property type="evidence" value="ECO:0007669"/>
    <property type="project" value="UniProtKB-SubCell"/>
</dbReference>
<evidence type="ECO:0000256" key="11">
    <source>
        <dbReference type="ARBA" id="ARBA00038888"/>
    </source>
</evidence>
<keyword evidence="4 12" id="KW-0378">Hydrolase</keyword>
<dbReference type="AlphaFoldDB" id="A0A8R2A8A9"/>
<evidence type="ECO:0000256" key="8">
    <source>
        <dbReference type="ARBA" id="ARBA00023136"/>
    </source>
</evidence>
<evidence type="ECO:0000259" key="14">
    <source>
        <dbReference type="Pfam" id="PF16923"/>
    </source>
</evidence>
<dbReference type="Gene3D" id="1.50.10.10">
    <property type="match status" value="1"/>
</dbReference>
<dbReference type="InterPro" id="IPR031335">
    <property type="entry name" value="Glyco_hydro_63_C"/>
</dbReference>
<dbReference type="CTD" id="32073"/>
<evidence type="ECO:0000256" key="3">
    <source>
        <dbReference type="ARBA" id="ARBA00022692"/>
    </source>
</evidence>
<dbReference type="EnsemblMetazoa" id="XM_001949230.5">
    <property type="protein sequence ID" value="XP_001949265.2"/>
    <property type="gene ID" value="LOC100159015"/>
</dbReference>
<evidence type="ECO:0000259" key="13">
    <source>
        <dbReference type="Pfam" id="PF03200"/>
    </source>
</evidence>
<evidence type="ECO:0000256" key="7">
    <source>
        <dbReference type="ARBA" id="ARBA00022989"/>
    </source>
</evidence>
<evidence type="ECO:0000256" key="6">
    <source>
        <dbReference type="ARBA" id="ARBA00022968"/>
    </source>
</evidence>
<dbReference type="PANTHER" id="PTHR10412:SF11">
    <property type="entry name" value="MANNOSYL-OLIGOSACCHARIDE GLUCOSIDASE"/>
    <property type="match status" value="1"/>
</dbReference>
<evidence type="ECO:0000256" key="5">
    <source>
        <dbReference type="ARBA" id="ARBA00022824"/>
    </source>
</evidence>
<keyword evidence="9" id="KW-0325">Glycoprotein</keyword>
<dbReference type="InterPro" id="IPR008928">
    <property type="entry name" value="6-hairpin_glycosidase_sf"/>
</dbReference>
<dbReference type="InterPro" id="IPR031631">
    <property type="entry name" value="Glyco_hydro_63N"/>
</dbReference>
<feature type="transmembrane region" description="Helical" evidence="12">
    <location>
        <begin position="63"/>
        <end position="82"/>
    </location>
</feature>
<dbReference type="RefSeq" id="XP_001949265.2">
    <property type="nucleotide sequence ID" value="XM_001949230.4"/>
</dbReference>
<evidence type="ECO:0000313" key="15">
    <source>
        <dbReference type="EnsemblMetazoa" id="XP_001949265.2"/>
    </source>
</evidence>
<dbReference type="InterPro" id="IPR038518">
    <property type="entry name" value="Glyco_hydro_63N_sf"/>
</dbReference>
<keyword evidence="7 12" id="KW-1133">Transmembrane helix</keyword>
<keyword evidence="16" id="KW-1185">Reference proteome</keyword>
<feature type="domain" description="Glycosyl hydrolase family 63 C-terminal" evidence="13">
    <location>
        <begin position="712"/>
        <end position="1009"/>
    </location>
</feature>